<reference evidence="5 6" key="1">
    <citation type="submission" date="2021-06" db="EMBL/GenBank/DDBJ databases">
        <authorList>
            <person name="Sun Q."/>
            <person name="Li D."/>
        </authorList>
    </citation>
    <scope>NUCLEOTIDE SEQUENCE [LARGE SCALE GENOMIC DNA]</scope>
    <source>
        <strain evidence="5 6">MSJ-1</strain>
    </source>
</reference>
<evidence type="ECO:0000256" key="3">
    <source>
        <dbReference type="ARBA" id="ARBA00023163"/>
    </source>
</evidence>
<dbReference type="SMART" id="SM00342">
    <property type="entry name" value="HTH_ARAC"/>
    <property type="match status" value="1"/>
</dbReference>
<evidence type="ECO:0000313" key="5">
    <source>
        <dbReference type="EMBL" id="MBU5668702.1"/>
    </source>
</evidence>
<sequence>MRELNYSYYLVGDTNKKYKIECYAYYVGAFNYNWHDDVECLVVLSGKLEACYDGKVYRLSKGDICFIDSNSGHATLSKEKGTIALVLHFNPKILDLYYENRDKYRWNMATDEFSRNSKAAKTIKKSFADIVDSFSCENLANVLKRNQATEKILFESIENFAELTEVLIEDKNSNNKDENIRKLIDYLDKNYKKKINLNDLAKLAGYHPNYTSEIFSESVGVTFTEYLLRKRLSMATKDLKQSEKKITDIALEHGFANVRAFNKAFKESFGRSPSEYRESLDKDTLEIDAEFKKVFLSEDNAAWIEARDFWNSEEKNNFKIIREDSDKLRRDIYREIIEALENKIDE</sequence>
<dbReference type="PROSITE" id="PS00041">
    <property type="entry name" value="HTH_ARAC_FAMILY_1"/>
    <property type="match status" value="1"/>
</dbReference>
<keyword evidence="6" id="KW-1185">Reference proteome</keyword>
<evidence type="ECO:0000259" key="4">
    <source>
        <dbReference type="PROSITE" id="PS01124"/>
    </source>
</evidence>
<keyword evidence="2" id="KW-0238">DNA-binding</keyword>
<evidence type="ECO:0000256" key="2">
    <source>
        <dbReference type="ARBA" id="ARBA00023125"/>
    </source>
</evidence>
<dbReference type="InterPro" id="IPR018062">
    <property type="entry name" value="HTH_AraC-typ_CS"/>
</dbReference>
<comment type="caution">
    <text evidence="5">The sequence shown here is derived from an EMBL/GenBank/DDBJ whole genome shotgun (WGS) entry which is preliminary data.</text>
</comment>
<dbReference type="EMBL" id="JAHLQO010000002">
    <property type="protein sequence ID" value="MBU5668702.1"/>
    <property type="molecule type" value="Genomic_DNA"/>
</dbReference>
<feature type="domain" description="HTH araC/xylS-type" evidence="4">
    <location>
        <begin position="181"/>
        <end position="279"/>
    </location>
</feature>
<keyword evidence="1" id="KW-0805">Transcription regulation</keyword>
<evidence type="ECO:0000313" key="6">
    <source>
        <dbReference type="Proteomes" id="UP000783742"/>
    </source>
</evidence>
<accession>A0ABS6FGP0</accession>
<dbReference type="InterPro" id="IPR013096">
    <property type="entry name" value="Cupin_2"/>
</dbReference>
<dbReference type="PANTHER" id="PTHR43280:SF34">
    <property type="entry name" value="ARAC-FAMILY TRANSCRIPTIONAL REGULATOR"/>
    <property type="match status" value="1"/>
</dbReference>
<gene>
    <name evidence="5" type="ORF">KQI68_02490</name>
</gene>
<evidence type="ECO:0000256" key="1">
    <source>
        <dbReference type="ARBA" id="ARBA00023015"/>
    </source>
</evidence>
<dbReference type="Proteomes" id="UP000783742">
    <property type="component" value="Unassembled WGS sequence"/>
</dbReference>
<dbReference type="Pfam" id="PF07883">
    <property type="entry name" value="Cupin_2"/>
    <property type="match status" value="1"/>
</dbReference>
<dbReference type="CDD" id="cd02209">
    <property type="entry name" value="cupin_XRE_C"/>
    <property type="match status" value="1"/>
</dbReference>
<dbReference type="PANTHER" id="PTHR43280">
    <property type="entry name" value="ARAC-FAMILY TRANSCRIPTIONAL REGULATOR"/>
    <property type="match status" value="1"/>
</dbReference>
<keyword evidence="3" id="KW-0804">Transcription</keyword>
<dbReference type="RefSeq" id="WP_216548553.1">
    <property type="nucleotide sequence ID" value="NZ_JAHLQO010000002.1"/>
</dbReference>
<dbReference type="PROSITE" id="PS01124">
    <property type="entry name" value="HTH_ARAC_FAMILY_2"/>
    <property type="match status" value="1"/>
</dbReference>
<organism evidence="5 6">
    <name type="scientific">Peptoniphilus ovalis</name>
    <dbReference type="NCBI Taxonomy" id="2841503"/>
    <lineage>
        <taxon>Bacteria</taxon>
        <taxon>Bacillati</taxon>
        <taxon>Bacillota</taxon>
        <taxon>Tissierellia</taxon>
        <taxon>Tissierellales</taxon>
        <taxon>Peptoniphilaceae</taxon>
        <taxon>Peptoniphilus</taxon>
    </lineage>
</organism>
<dbReference type="InterPro" id="IPR018060">
    <property type="entry name" value="HTH_AraC"/>
</dbReference>
<name>A0ABS6FGP0_9FIRM</name>
<dbReference type="Pfam" id="PF12833">
    <property type="entry name" value="HTH_18"/>
    <property type="match status" value="1"/>
</dbReference>
<protein>
    <submittedName>
        <fullName evidence="5">AraC family transcriptional regulator</fullName>
    </submittedName>
</protein>
<proteinExistence type="predicted"/>